<evidence type="ECO:0000313" key="2">
    <source>
        <dbReference type="Proteomes" id="UP000076761"/>
    </source>
</evidence>
<keyword evidence="2" id="KW-1185">Reference proteome</keyword>
<dbReference type="Proteomes" id="UP000076761">
    <property type="component" value="Unassembled WGS sequence"/>
</dbReference>
<dbReference type="InParanoid" id="A0A165MNK1"/>
<evidence type="ECO:0000313" key="1">
    <source>
        <dbReference type="EMBL" id="KZT18570.1"/>
    </source>
</evidence>
<reference evidence="1 2" key="1">
    <citation type="journal article" date="2016" name="Mol. Biol. Evol.">
        <title>Comparative Genomics of Early-Diverging Mushroom-Forming Fungi Provides Insights into the Origins of Lignocellulose Decay Capabilities.</title>
        <authorList>
            <person name="Nagy L.G."/>
            <person name="Riley R."/>
            <person name="Tritt A."/>
            <person name="Adam C."/>
            <person name="Daum C."/>
            <person name="Floudas D."/>
            <person name="Sun H."/>
            <person name="Yadav J.S."/>
            <person name="Pangilinan J."/>
            <person name="Larsson K.H."/>
            <person name="Matsuura K."/>
            <person name="Barry K."/>
            <person name="Labutti K."/>
            <person name="Kuo R."/>
            <person name="Ohm R.A."/>
            <person name="Bhattacharya S.S."/>
            <person name="Shirouzu T."/>
            <person name="Yoshinaga Y."/>
            <person name="Martin F.M."/>
            <person name="Grigoriev I.V."/>
            <person name="Hibbett D.S."/>
        </authorList>
    </citation>
    <scope>NUCLEOTIDE SEQUENCE [LARGE SCALE GENOMIC DNA]</scope>
    <source>
        <strain evidence="1 2">HHB14362 ss-1</strain>
    </source>
</reference>
<protein>
    <submittedName>
        <fullName evidence="1">Uncharacterized protein</fullName>
    </submittedName>
</protein>
<gene>
    <name evidence="1" type="ORF">NEOLEDRAFT_149876</name>
</gene>
<dbReference type="EMBL" id="KV425672">
    <property type="protein sequence ID" value="KZT18570.1"/>
    <property type="molecule type" value="Genomic_DNA"/>
</dbReference>
<organism evidence="1 2">
    <name type="scientific">Neolentinus lepideus HHB14362 ss-1</name>
    <dbReference type="NCBI Taxonomy" id="1314782"/>
    <lineage>
        <taxon>Eukaryota</taxon>
        <taxon>Fungi</taxon>
        <taxon>Dikarya</taxon>
        <taxon>Basidiomycota</taxon>
        <taxon>Agaricomycotina</taxon>
        <taxon>Agaricomycetes</taxon>
        <taxon>Gloeophyllales</taxon>
        <taxon>Gloeophyllaceae</taxon>
        <taxon>Neolentinus</taxon>
    </lineage>
</organism>
<sequence length="105" mass="11732">MYTLLCFCSDERTELCICSPPYLCWSSVVATCPISVTCSLAVYNVFLLLSSCRLLCVAECFELNIYLTHSHPSFPRLSAIFSHYIMVCKSYASQHSNRIAANTSA</sequence>
<proteinExistence type="predicted"/>
<name>A0A165MNK1_9AGAM</name>
<accession>A0A165MNK1</accession>
<dbReference type="AlphaFoldDB" id="A0A165MNK1"/>